<evidence type="ECO:0000313" key="5">
    <source>
        <dbReference type="Proteomes" id="UP000006565"/>
    </source>
</evidence>
<dbReference type="OrthoDB" id="371710at2157"/>
<feature type="transmembrane region" description="Helical" evidence="2">
    <location>
        <begin position="6"/>
        <end position="24"/>
    </location>
</feature>
<sequence length="430" mass="48270">MGENNIAVPVICILLVFCIFFSGCTEQESVNTTKSANALRAEEQGVAAENVIDANNMFAFDIYRQIAAEQTEDENIFLSPFSISSVFAPVYEGARGDTADEIGSVFHFPENTGTLREDYREINEKINTGDPDYELSIANALWAENTYPFLESYINITKEYYSANTTTLDFKNHPEETRLTINNWAMEKTKDRIQELVPAGMIDIYTRLVVTNAIFFKGIWAKKFDENNTLEANFTTASGEIVKVPMMQKTAAYDYAETDELQAVKLPYENETGNKLSMIVILPKENELHSVEETLYFKKIREVEDSMGSETVRLSLPKFRFETDYMFSGILKKMGVVTAFSDEDADFSGMDGTGGLYIREVIHKAFVEVNEEGTEAAAATAVVVQTIAPPPGYSLPVYTFRADHPFIFLIEDDETGNILFIGRVSNPLEN</sequence>
<dbReference type="GO" id="GO:0005615">
    <property type="term" value="C:extracellular space"/>
    <property type="evidence" value="ECO:0007669"/>
    <property type="project" value="InterPro"/>
</dbReference>
<keyword evidence="5" id="KW-1185">Reference proteome</keyword>
<dbReference type="Gene3D" id="2.30.39.10">
    <property type="entry name" value="Alpha-1-antitrypsin, domain 1"/>
    <property type="match status" value="1"/>
</dbReference>
<feature type="domain" description="Serpin" evidence="3">
    <location>
        <begin position="60"/>
        <end position="427"/>
    </location>
</feature>
<dbReference type="PANTHER" id="PTHR11461:SF211">
    <property type="entry name" value="GH10112P-RELATED"/>
    <property type="match status" value="1"/>
</dbReference>
<dbReference type="SMART" id="SM00093">
    <property type="entry name" value="SERPIN"/>
    <property type="match status" value="1"/>
</dbReference>
<evidence type="ECO:0000259" key="3">
    <source>
        <dbReference type="SMART" id="SM00093"/>
    </source>
</evidence>
<evidence type="ECO:0000256" key="2">
    <source>
        <dbReference type="SAM" id="Phobius"/>
    </source>
</evidence>
<dbReference type="eggNOG" id="arCOG04933">
    <property type="taxonomic scope" value="Archaea"/>
</dbReference>
<dbReference type="GO" id="GO:0004867">
    <property type="term" value="F:serine-type endopeptidase inhibitor activity"/>
    <property type="evidence" value="ECO:0007669"/>
    <property type="project" value="InterPro"/>
</dbReference>
<gene>
    <name evidence="4" type="ordered locus">Mpet_1011</name>
</gene>
<dbReference type="Pfam" id="PF00079">
    <property type="entry name" value="Serpin"/>
    <property type="match status" value="1"/>
</dbReference>
<organism evidence="4 5">
    <name type="scientific">Methanolacinia petrolearia (strain DSM 11571 / OCM 486 / SEBR 4847)</name>
    <name type="common">Methanoplanus petrolearius</name>
    <dbReference type="NCBI Taxonomy" id="679926"/>
    <lineage>
        <taxon>Archaea</taxon>
        <taxon>Methanobacteriati</taxon>
        <taxon>Methanobacteriota</taxon>
        <taxon>Stenosarchaea group</taxon>
        <taxon>Methanomicrobia</taxon>
        <taxon>Methanomicrobiales</taxon>
        <taxon>Methanomicrobiaceae</taxon>
        <taxon>Methanolacinia</taxon>
    </lineage>
</organism>
<accession>E1RK55</accession>
<dbReference type="MEROPS" id="I04.089"/>
<keyword evidence="2" id="KW-1133">Transmembrane helix</keyword>
<protein>
    <submittedName>
        <fullName evidence="4">Proteinase inhibitor I4 serpin</fullName>
    </submittedName>
</protein>
<comment type="similarity">
    <text evidence="1">Belongs to the serpin family.</text>
</comment>
<dbReference type="Proteomes" id="UP000006565">
    <property type="component" value="Chromosome"/>
</dbReference>
<dbReference type="InterPro" id="IPR000215">
    <property type="entry name" value="Serpin_fam"/>
</dbReference>
<dbReference type="InterPro" id="IPR036186">
    <property type="entry name" value="Serpin_sf"/>
</dbReference>
<keyword evidence="2" id="KW-0812">Transmembrane</keyword>
<dbReference type="SUPFAM" id="SSF56574">
    <property type="entry name" value="Serpins"/>
    <property type="match status" value="1"/>
</dbReference>
<dbReference type="EMBL" id="CP002117">
    <property type="protein sequence ID" value="ADN35778.1"/>
    <property type="molecule type" value="Genomic_DNA"/>
</dbReference>
<reference evidence="4 5" key="1">
    <citation type="journal article" date="2010" name="Stand. Genomic Sci.">
        <title>Complete genome sequence of Methanoplanus petrolearius type strain (SEBR 4847).</title>
        <authorList>
            <person name="Brambilla E."/>
            <person name="Djao O.D."/>
            <person name="Daligault H."/>
            <person name="Lapidus A."/>
            <person name="Lucas S."/>
            <person name="Hammon N."/>
            <person name="Nolan M."/>
            <person name="Tice H."/>
            <person name="Cheng J.F."/>
            <person name="Han C."/>
            <person name="Tapia R."/>
            <person name="Goodwin L."/>
            <person name="Pitluck S."/>
            <person name="Liolios K."/>
            <person name="Ivanova N."/>
            <person name="Mavromatis K."/>
            <person name="Mikhailova N."/>
            <person name="Pati A."/>
            <person name="Chen A."/>
            <person name="Palaniappan K."/>
            <person name="Land M."/>
            <person name="Hauser L."/>
            <person name="Chang Y.J."/>
            <person name="Jeffries C.D."/>
            <person name="Rohde M."/>
            <person name="Spring S."/>
            <person name="Sikorski J."/>
            <person name="Goker M."/>
            <person name="Woyke T."/>
            <person name="Bristow J."/>
            <person name="Eisen J.A."/>
            <person name="Markowitz V."/>
            <person name="Hugenholtz P."/>
            <person name="Kyrpides N.C."/>
            <person name="Klenk H.P."/>
        </authorList>
    </citation>
    <scope>NUCLEOTIDE SEQUENCE [LARGE SCALE GENOMIC DNA]</scope>
    <source>
        <strain evidence="5">DSM 11571 / OCM 486 / SEBR 4847</strain>
    </source>
</reference>
<dbReference type="KEGG" id="mpi:Mpet_1011"/>
<dbReference type="CDD" id="cd19590">
    <property type="entry name" value="serpin_thermopin-like"/>
    <property type="match status" value="1"/>
</dbReference>
<dbReference type="Gene3D" id="3.30.497.10">
    <property type="entry name" value="Antithrombin, subunit I, domain 2"/>
    <property type="match status" value="1"/>
</dbReference>
<dbReference type="InterPro" id="IPR042178">
    <property type="entry name" value="Serpin_sf_1"/>
</dbReference>
<dbReference type="AlphaFoldDB" id="E1RK55"/>
<evidence type="ECO:0000313" key="4">
    <source>
        <dbReference type="EMBL" id="ADN35778.1"/>
    </source>
</evidence>
<name>E1RK55_METP4</name>
<dbReference type="InterPro" id="IPR023796">
    <property type="entry name" value="Serpin_dom"/>
</dbReference>
<dbReference type="GeneID" id="9743475"/>
<dbReference type="InterPro" id="IPR023795">
    <property type="entry name" value="Serpin_CS"/>
</dbReference>
<dbReference type="HOGENOM" id="CLU_023330_0_1_2"/>
<dbReference type="InterPro" id="IPR042185">
    <property type="entry name" value="Serpin_sf_2"/>
</dbReference>
<dbReference type="PANTHER" id="PTHR11461">
    <property type="entry name" value="SERINE PROTEASE INHIBITOR, SERPIN"/>
    <property type="match status" value="1"/>
</dbReference>
<dbReference type="STRING" id="679926.Mpet_1011"/>
<keyword evidence="2" id="KW-0472">Membrane</keyword>
<dbReference type="RefSeq" id="WP_013328956.1">
    <property type="nucleotide sequence ID" value="NC_014507.1"/>
</dbReference>
<dbReference type="PROSITE" id="PS00284">
    <property type="entry name" value="SERPIN"/>
    <property type="match status" value="1"/>
</dbReference>
<proteinExistence type="inferred from homology"/>
<evidence type="ECO:0000256" key="1">
    <source>
        <dbReference type="RuleBase" id="RU000411"/>
    </source>
</evidence>